<comment type="caution">
    <text evidence="6">The sequence shown here is derived from an EMBL/GenBank/DDBJ whole genome shotgun (WGS) entry which is preliminary data.</text>
</comment>
<dbReference type="InterPro" id="IPR013552">
    <property type="entry name" value="Thioester_dom"/>
</dbReference>
<dbReference type="Proteomes" id="UP001500466">
    <property type="component" value="Unassembled WGS sequence"/>
</dbReference>
<evidence type="ECO:0000259" key="5">
    <source>
        <dbReference type="Pfam" id="PF08341"/>
    </source>
</evidence>
<protein>
    <recommendedName>
        <fullName evidence="8">LPXTG-motif cell wall anchor domain-containing protein/TQXA domain-containing protein</fullName>
    </recommendedName>
</protein>
<evidence type="ECO:0008006" key="8">
    <source>
        <dbReference type="Google" id="ProtNLM"/>
    </source>
</evidence>
<keyword evidence="2" id="KW-0472">Membrane</keyword>
<dbReference type="NCBIfam" id="TIGR03934">
    <property type="entry name" value="TQXA_dom"/>
    <property type="match status" value="1"/>
</dbReference>
<proteinExistence type="predicted"/>
<dbReference type="InterPro" id="IPR008475">
    <property type="entry name" value="PLipase_C_C"/>
</dbReference>
<feature type="signal peptide" evidence="3">
    <location>
        <begin position="1"/>
        <end position="34"/>
    </location>
</feature>
<dbReference type="RefSeq" id="WP_345675791.1">
    <property type="nucleotide sequence ID" value="NZ_BAABHS010000009.1"/>
</dbReference>
<feature type="transmembrane region" description="Helical" evidence="2">
    <location>
        <begin position="458"/>
        <end position="477"/>
    </location>
</feature>
<keyword evidence="3" id="KW-0732">Signal</keyword>
<dbReference type="Pfam" id="PF08341">
    <property type="entry name" value="TED"/>
    <property type="match status" value="1"/>
</dbReference>
<dbReference type="Pfam" id="PF05506">
    <property type="entry name" value="PLipase_C_C"/>
    <property type="match status" value="1"/>
</dbReference>
<organism evidence="6 7">
    <name type="scientific">Yinghuangia aomiensis</name>
    <dbReference type="NCBI Taxonomy" id="676205"/>
    <lineage>
        <taxon>Bacteria</taxon>
        <taxon>Bacillati</taxon>
        <taxon>Actinomycetota</taxon>
        <taxon>Actinomycetes</taxon>
        <taxon>Kitasatosporales</taxon>
        <taxon>Streptomycetaceae</taxon>
        <taxon>Yinghuangia</taxon>
    </lineage>
</organism>
<dbReference type="NCBIfam" id="NF041528">
    <property type="entry name" value="strep_LAETG"/>
    <property type="match status" value="1"/>
</dbReference>
<sequence length="487" mass="49904">MVLAHRAASRAGTAAAVAGATVAALLFTAGTATAEIGTTAKYDGSVDGTRGSVWLKVPVEGKPGAFEWRHPVTNLKKLKADGDVVKVYCIDLATKIKAASEYREGSWSDSWLNDSDKTRRINWVLNNSYPKIGDLDSLAGAAGIAKGQLDVPEAVAAAQAAIWHYSNGAQLPGKNQQGDKQAAEILKLYTYLTGAKNTGLEEPKPSLRLEPNAAQGAPGDQPIGPLKVATNAAGPVTVKVKGQAPEGVSLVGKDGKPVADAKNGTELYAKVAAGTAAGKLEVTAETKTAISIGRVFVGKDRKDTQTLISAGASEVKASAKGSFTWAPQPKPVPGATSEIDCAQGGLVVTLTNTGKAPADFQVGDTKVTVPADGTKKQVVKVAEDTDYTVKVTGPEGFEKTFAGKRDCETPPPVVDEEVPTPNQPAEDQEEQPATTAPQPSPSGPSLAETGGSGSNNGLLAGIAGGLLLAGGGAVFLVKRRAGGNRAV</sequence>
<evidence type="ECO:0000259" key="4">
    <source>
        <dbReference type="Pfam" id="PF05506"/>
    </source>
</evidence>
<evidence type="ECO:0000256" key="2">
    <source>
        <dbReference type="SAM" id="Phobius"/>
    </source>
</evidence>
<evidence type="ECO:0000256" key="1">
    <source>
        <dbReference type="SAM" id="MobiDB-lite"/>
    </source>
</evidence>
<feature type="region of interest" description="Disordered" evidence="1">
    <location>
        <begin position="199"/>
        <end position="222"/>
    </location>
</feature>
<keyword evidence="7" id="KW-1185">Reference proteome</keyword>
<feature type="domain" description="Thioester" evidence="5">
    <location>
        <begin position="87"/>
        <end position="197"/>
    </location>
</feature>
<dbReference type="InterPro" id="IPR023849">
    <property type="entry name" value="TQXA_dom"/>
</dbReference>
<evidence type="ECO:0000313" key="6">
    <source>
        <dbReference type="EMBL" id="GAA4962873.1"/>
    </source>
</evidence>
<dbReference type="Gene3D" id="1.10.150.480">
    <property type="match status" value="1"/>
</dbReference>
<evidence type="ECO:0000256" key="3">
    <source>
        <dbReference type="SAM" id="SignalP"/>
    </source>
</evidence>
<gene>
    <name evidence="6" type="ORF">GCM10023205_28320</name>
</gene>
<feature type="chain" id="PRO_5046571434" description="LPXTG-motif cell wall anchor domain-containing protein/TQXA domain-containing protein" evidence="3">
    <location>
        <begin position="35"/>
        <end position="487"/>
    </location>
</feature>
<reference evidence="7" key="1">
    <citation type="journal article" date="2019" name="Int. J. Syst. Evol. Microbiol.">
        <title>The Global Catalogue of Microorganisms (GCM) 10K type strain sequencing project: providing services to taxonomists for standard genome sequencing and annotation.</title>
        <authorList>
            <consortium name="The Broad Institute Genomics Platform"/>
            <consortium name="The Broad Institute Genome Sequencing Center for Infectious Disease"/>
            <person name="Wu L."/>
            <person name="Ma J."/>
        </authorList>
    </citation>
    <scope>NUCLEOTIDE SEQUENCE [LARGE SCALE GENOMIC DNA]</scope>
    <source>
        <strain evidence="7">JCM 17986</strain>
    </source>
</reference>
<feature type="region of interest" description="Disordered" evidence="1">
    <location>
        <begin position="400"/>
        <end position="460"/>
    </location>
</feature>
<accession>A0ABP9H777</accession>
<keyword evidence="2" id="KW-1133">Transmembrane helix</keyword>
<evidence type="ECO:0000313" key="7">
    <source>
        <dbReference type="Proteomes" id="UP001500466"/>
    </source>
</evidence>
<name>A0ABP9H777_9ACTN</name>
<feature type="domain" description="Bacterial phospholipase C C-terminal" evidence="4">
    <location>
        <begin position="338"/>
        <end position="404"/>
    </location>
</feature>
<dbReference type="EMBL" id="BAABHS010000009">
    <property type="protein sequence ID" value="GAA4962873.1"/>
    <property type="molecule type" value="Genomic_DNA"/>
</dbReference>
<keyword evidence="2" id="KW-0812">Transmembrane</keyword>
<dbReference type="NCBIfam" id="TIGR01167">
    <property type="entry name" value="LPXTG_anchor"/>
    <property type="match status" value="1"/>
</dbReference>